<sequence length="183" mass="20885">MKKTILSAISFLIILSFSVTLIHAQEPNETPQASPTPTIQYKMPYPGMLPDNSLYKLKVLRDKIILALIQDPNKKAGYYLLLANKQLLMSRMLIDKGNIPLARETALKGENQITLMTFVFKNAGREPQANFLDEVKLASLKHQELLEEIISKVNTNDAKIFSDILEFSQRNVRELQRLTEDRN</sequence>
<evidence type="ECO:0000313" key="4">
    <source>
        <dbReference type="Proteomes" id="UP000176409"/>
    </source>
</evidence>
<name>A0A1F6AX83_9BACT</name>
<accession>A0A1F6AX83</accession>
<feature type="domain" description="DUF5667" evidence="2">
    <location>
        <begin position="47"/>
        <end position="154"/>
    </location>
</feature>
<protein>
    <recommendedName>
        <fullName evidence="2">DUF5667 domain-containing protein</fullName>
    </recommendedName>
</protein>
<gene>
    <name evidence="3" type="ORF">A2973_00685</name>
</gene>
<reference evidence="3 4" key="1">
    <citation type="journal article" date="2016" name="Nat. Commun.">
        <title>Thousands of microbial genomes shed light on interconnected biogeochemical processes in an aquifer system.</title>
        <authorList>
            <person name="Anantharaman K."/>
            <person name="Brown C.T."/>
            <person name="Hug L.A."/>
            <person name="Sharon I."/>
            <person name="Castelle C.J."/>
            <person name="Probst A.J."/>
            <person name="Thomas B.C."/>
            <person name="Singh A."/>
            <person name="Wilkins M.J."/>
            <person name="Karaoz U."/>
            <person name="Brodie E.L."/>
            <person name="Williams K.H."/>
            <person name="Hubbard S.S."/>
            <person name="Banfield J.F."/>
        </authorList>
    </citation>
    <scope>NUCLEOTIDE SEQUENCE [LARGE SCALE GENOMIC DNA]</scope>
</reference>
<feature type="chain" id="PRO_5009523005" description="DUF5667 domain-containing protein" evidence="1">
    <location>
        <begin position="25"/>
        <end position="183"/>
    </location>
</feature>
<dbReference type="STRING" id="1798396.A2973_00685"/>
<organism evidence="3 4">
    <name type="scientific">Candidatus Gottesmanbacteria bacterium RIFCSPLOWO2_01_FULL_49_10</name>
    <dbReference type="NCBI Taxonomy" id="1798396"/>
    <lineage>
        <taxon>Bacteria</taxon>
        <taxon>Candidatus Gottesmaniibacteriota</taxon>
    </lineage>
</organism>
<dbReference type="EMBL" id="MFJZ01000058">
    <property type="protein sequence ID" value="OGG29102.1"/>
    <property type="molecule type" value="Genomic_DNA"/>
</dbReference>
<proteinExistence type="predicted"/>
<evidence type="ECO:0000313" key="3">
    <source>
        <dbReference type="EMBL" id="OGG29102.1"/>
    </source>
</evidence>
<dbReference type="Proteomes" id="UP000176409">
    <property type="component" value="Unassembled WGS sequence"/>
</dbReference>
<keyword evidence="1" id="KW-0732">Signal</keyword>
<evidence type="ECO:0000259" key="2">
    <source>
        <dbReference type="Pfam" id="PF18915"/>
    </source>
</evidence>
<evidence type="ECO:0000256" key="1">
    <source>
        <dbReference type="SAM" id="SignalP"/>
    </source>
</evidence>
<dbReference type="InterPro" id="IPR043725">
    <property type="entry name" value="DUF5667"/>
</dbReference>
<feature type="signal peptide" evidence="1">
    <location>
        <begin position="1"/>
        <end position="24"/>
    </location>
</feature>
<comment type="caution">
    <text evidence="3">The sequence shown here is derived from an EMBL/GenBank/DDBJ whole genome shotgun (WGS) entry which is preliminary data.</text>
</comment>
<dbReference type="AlphaFoldDB" id="A0A1F6AX83"/>
<dbReference type="Pfam" id="PF18915">
    <property type="entry name" value="DUF5667"/>
    <property type="match status" value="1"/>
</dbReference>